<sequence>MSQKVTAGQVFCNVALFFIAALPLAVTGIAIFFMAEGIERWSAGGFCLAMAFGISQSIWRNLSGK</sequence>
<proteinExistence type="predicted"/>
<accession>A0AAP9IQA8</accession>
<evidence type="ECO:0000313" key="3">
    <source>
        <dbReference type="Proteomes" id="UP000317812"/>
    </source>
</evidence>
<evidence type="ECO:0000313" key="2">
    <source>
        <dbReference type="EMBL" id="QDK20486.1"/>
    </source>
</evidence>
<dbReference type="RefSeq" id="WP_142489375.1">
    <property type="nucleotide sequence ID" value="NZ_CP035382.1"/>
</dbReference>
<feature type="transmembrane region" description="Helical" evidence="1">
    <location>
        <begin position="41"/>
        <end position="59"/>
    </location>
</feature>
<evidence type="ECO:0000256" key="1">
    <source>
        <dbReference type="SAM" id="Phobius"/>
    </source>
</evidence>
<dbReference type="EMBL" id="CP035382">
    <property type="protein sequence ID" value="QDK20486.1"/>
    <property type="molecule type" value="Genomic_DNA"/>
</dbReference>
<feature type="transmembrane region" description="Helical" evidence="1">
    <location>
        <begin position="12"/>
        <end position="35"/>
    </location>
</feature>
<keyword evidence="1" id="KW-1133">Transmembrane helix</keyword>
<protein>
    <submittedName>
        <fullName evidence="2">Uncharacterized protein</fullName>
    </submittedName>
</protein>
<keyword evidence="1" id="KW-0472">Membrane</keyword>
<keyword evidence="1" id="KW-0812">Transmembrane</keyword>
<name>A0AAP9IQA8_9ENTR</name>
<reference evidence="2 3" key="1">
    <citation type="submission" date="2019-01" db="EMBL/GenBank/DDBJ databases">
        <title>Florfenicol resistance in Enterobacteriaceae and whole-genome sequence analysis of florfenicol-resistant Leclercia adecarboxylata strain R25.</title>
        <authorList>
            <person name="Bao Q."/>
            <person name="Ying Y."/>
        </authorList>
    </citation>
    <scope>NUCLEOTIDE SEQUENCE [LARGE SCALE GENOMIC DNA]</scope>
    <source>
        <strain evidence="2 3">R25</strain>
    </source>
</reference>
<organism evidence="2 3">
    <name type="scientific">Leclercia adecarboxylata</name>
    <dbReference type="NCBI Taxonomy" id="83655"/>
    <lineage>
        <taxon>Bacteria</taxon>
        <taxon>Pseudomonadati</taxon>
        <taxon>Pseudomonadota</taxon>
        <taxon>Gammaproteobacteria</taxon>
        <taxon>Enterobacterales</taxon>
        <taxon>Enterobacteriaceae</taxon>
        <taxon>Leclercia</taxon>
    </lineage>
</organism>
<gene>
    <name evidence="2" type="ORF">ES815_20135</name>
</gene>
<dbReference type="AlphaFoldDB" id="A0AAP9IQA8"/>
<dbReference type="Proteomes" id="UP000317812">
    <property type="component" value="Chromosome"/>
</dbReference>